<dbReference type="RefSeq" id="WP_300955360.1">
    <property type="nucleotide sequence ID" value="NZ_JAUHJQ010000164.1"/>
</dbReference>
<accession>A0ABT8FN71</accession>
<name>A0ABT8FN71_9ACTN</name>
<keyword evidence="2" id="KW-1185">Reference proteome</keyword>
<comment type="caution">
    <text evidence="1">The sequence shown here is derived from an EMBL/GenBank/DDBJ whole genome shotgun (WGS) entry which is preliminary data.</text>
</comment>
<proteinExistence type="predicted"/>
<gene>
    <name evidence="1" type="ORF">QWY28_23700</name>
</gene>
<feature type="non-terminal residue" evidence="1">
    <location>
        <position position="61"/>
    </location>
</feature>
<organism evidence="1 2">
    <name type="scientific">Nocardioides oceani</name>
    <dbReference type="NCBI Taxonomy" id="3058369"/>
    <lineage>
        <taxon>Bacteria</taxon>
        <taxon>Bacillati</taxon>
        <taxon>Actinomycetota</taxon>
        <taxon>Actinomycetes</taxon>
        <taxon>Propionibacteriales</taxon>
        <taxon>Nocardioidaceae</taxon>
        <taxon>Nocardioides</taxon>
    </lineage>
</organism>
<protein>
    <submittedName>
        <fullName evidence="1">Uncharacterized protein</fullName>
    </submittedName>
</protein>
<dbReference type="Proteomes" id="UP001168620">
    <property type="component" value="Unassembled WGS sequence"/>
</dbReference>
<sequence>MPFVVETDDGPKWTAKNGASFGYTNGVGPAGSKYVKGKHHRVDVMAGTGLYEDGAKDIRRV</sequence>
<reference evidence="1" key="1">
    <citation type="submission" date="2023-06" db="EMBL/GenBank/DDBJ databases">
        <title>Draft genome sequence of Nocardioides sp. SOB77.</title>
        <authorList>
            <person name="Zhang G."/>
        </authorList>
    </citation>
    <scope>NUCLEOTIDE SEQUENCE</scope>
    <source>
        <strain evidence="1">SOB77</strain>
    </source>
</reference>
<dbReference type="EMBL" id="JAUHJQ010000164">
    <property type="protein sequence ID" value="MDN4175970.1"/>
    <property type="molecule type" value="Genomic_DNA"/>
</dbReference>
<evidence type="ECO:0000313" key="1">
    <source>
        <dbReference type="EMBL" id="MDN4175970.1"/>
    </source>
</evidence>
<evidence type="ECO:0000313" key="2">
    <source>
        <dbReference type="Proteomes" id="UP001168620"/>
    </source>
</evidence>